<dbReference type="AlphaFoldDB" id="A0A1I2VJM3"/>
<protein>
    <submittedName>
        <fullName evidence="1">Uncharacterized protein</fullName>
    </submittedName>
</protein>
<dbReference type="Proteomes" id="UP000198724">
    <property type="component" value="Unassembled WGS sequence"/>
</dbReference>
<keyword evidence="2" id="KW-1185">Reference proteome</keyword>
<proteinExistence type="predicted"/>
<evidence type="ECO:0000313" key="2">
    <source>
        <dbReference type="Proteomes" id="UP000198724"/>
    </source>
</evidence>
<gene>
    <name evidence="1" type="ORF">SAMN05421739_104220</name>
</gene>
<name>A0A1I2VJM3_9BACT</name>
<sequence>MKLEYYELKPLPGVQQSIIASAYTLPQGQLKGFVDA</sequence>
<dbReference type="EMBL" id="FOOT01000004">
    <property type="protein sequence ID" value="SFG89525.1"/>
    <property type="molecule type" value="Genomic_DNA"/>
</dbReference>
<evidence type="ECO:0000313" key="1">
    <source>
        <dbReference type="EMBL" id="SFG89525.1"/>
    </source>
</evidence>
<dbReference type="STRING" id="1436961.SAMN05421739_104220"/>
<reference evidence="2" key="1">
    <citation type="submission" date="2016-10" db="EMBL/GenBank/DDBJ databases">
        <authorList>
            <person name="Varghese N."/>
            <person name="Submissions S."/>
        </authorList>
    </citation>
    <scope>NUCLEOTIDE SEQUENCE [LARGE SCALE GENOMIC DNA]</scope>
    <source>
        <strain evidence="2">LP51</strain>
    </source>
</reference>
<accession>A0A1I2VJM3</accession>
<organism evidence="1 2">
    <name type="scientific">Pontibacter chinhatensis</name>
    <dbReference type="NCBI Taxonomy" id="1436961"/>
    <lineage>
        <taxon>Bacteria</taxon>
        <taxon>Pseudomonadati</taxon>
        <taxon>Bacteroidota</taxon>
        <taxon>Cytophagia</taxon>
        <taxon>Cytophagales</taxon>
        <taxon>Hymenobacteraceae</taxon>
        <taxon>Pontibacter</taxon>
    </lineage>
</organism>